<proteinExistence type="predicted"/>
<feature type="region of interest" description="Disordered" evidence="1">
    <location>
        <begin position="403"/>
        <end position="441"/>
    </location>
</feature>
<dbReference type="InterPro" id="IPR011993">
    <property type="entry name" value="PH-like_dom_sf"/>
</dbReference>
<feature type="compositionally biased region" description="Acidic residues" evidence="1">
    <location>
        <begin position="257"/>
        <end position="266"/>
    </location>
</feature>
<accession>A0A1V9ZFS2</accession>
<dbReference type="PROSITE" id="PS50003">
    <property type="entry name" value="PH_DOMAIN"/>
    <property type="match status" value="1"/>
</dbReference>
<feature type="compositionally biased region" description="Basic and acidic residues" evidence="1">
    <location>
        <begin position="320"/>
        <end position="336"/>
    </location>
</feature>
<gene>
    <name evidence="3" type="ORF">ACHHYP_13613</name>
</gene>
<dbReference type="Gene3D" id="2.30.29.30">
    <property type="entry name" value="Pleckstrin-homology domain (PH domain)/Phosphotyrosine-binding domain (PTB)"/>
    <property type="match status" value="1"/>
</dbReference>
<feature type="compositionally biased region" description="Acidic residues" evidence="1">
    <location>
        <begin position="293"/>
        <end position="302"/>
    </location>
</feature>
<feature type="compositionally biased region" description="Basic and acidic residues" evidence="1">
    <location>
        <begin position="358"/>
        <end position="367"/>
    </location>
</feature>
<reference evidence="3 4" key="1">
    <citation type="journal article" date="2014" name="Genome Biol. Evol.">
        <title>The secreted proteins of Achlya hypogyna and Thraustotheca clavata identify the ancestral oomycete secretome and reveal gene acquisitions by horizontal gene transfer.</title>
        <authorList>
            <person name="Misner I."/>
            <person name="Blouin N."/>
            <person name="Leonard G."/>
            <person name="Richards T.A."/>
            <person name="Lane C.E."/>
        </authorList>
    </citation>
    <scope>NUCLEOTIDE SEQUENCE [LARGE SCALE GENOMIC DNA]</scope>
    <source>
        <strain evidence="3 4">ATCC 48635</strain>
    </source>
</reference>
<dbReference type="SMART" id="SM00233">
    <property type="entry name" value="PH"/>
    <property type="match status" value="1"/>
</dbReference>
<feature type="compositionally biased region" description="Acidic residues" evidence="1">
    <location>
        <begin position="204"/>
        <end position="215"/>
    </location>
</feature>
<evidence type="ECO:0000259" key="2">
    <source>
        <dbReference type="PROSITE" id="PS50003"/>
    </source>
</evidence>
<protein>
    <recommendedName>
        <fullName evidence="2">PH domain-containing protein</fullName>
    </recommendedName>
</protein>
<feature type="region of interest" description="Disordered" evidence="1">
    <location>
        <begin position="144"/>
        <end position="391"/>
    </location>
</feature>
<feature type="compositionally biased region" description="Basic and acidic residues" evidence="1">
    <location>
        <begin position="303"/>
        <end position="312"/>
    </location>
</feature>
<dbReference type="InterPro" id="IPR001849">
    <property type="entry name" value="PH_domain"/>
</dbReference>
<feature type="domain" description="PH" evidence="2">
    <location>
        <begin position="8"/>
        <end position="113"/>
    </location>
</feature>
<dbReference type="Proteomes" id="UP000243579">
    <property type="component" value="Unassembled WGS sequence"/>
</dbReference>
<evidence type="ECO:0000313" key="3">
    <source>
        <dbReference type="EMBL" id="OQR96741.1"/>
    </source>
</evidence>
<organism evidence="3 4">
    <name type="scientific">Achlya hypogyna</name>
    <name type="common">Oomycete</name>
    <name type="synonym">Protoachlya hypogyna</name>
    <dbReference type="NCBI Taxonomy" id="1202772"/>
    <lineage>
        <taxon>Eukaryota</taxon>
        <taxon>Sar</taxon>
        <taxon>Stramenopiles</taxon>
        <taxon>Oomycota</taxon>
        <taxon>Saprolegniomycetes</taxon>
        <taxon>Saprolegniales</taxon>
        <taxon>Achlyaceae</taxon>
        <taxon>Achlya</taxon>
    </lineage>
</organism>
<dbReference type="EMBL" id="JNBR01000131">
    <property type="protein sequence ID" value="OQR96741.1"/>
    <property type="molecule type" value="Genomic_DNA"/>
</dbReference>
<keyword evidence="4" id="KW-1185">Reference proteome</keyword>
<name>A0A1V9ZFS2_ACHHY</name>
<dbReference type="OrthoDB" id="127278at2759"/>
<sequence>MLDHGVDITVLEGWLIKYNSKEKFFGSSSNKRWFKVDVANPDDDVSAHRLILSYYKTKKAKEVRGWIYLEDVTRINVKPSLIEIVSPARTLRVKGETNVEHKLWAESLQTLRFPPVQPKAPTPTIVPSSLKAKFENLDEEHREMKLSTNPSYDNDAKETVMPKIASADRRSEVRHDGEEKMSSKATTPPKPVARPVESAPISDDKDDNDEDDEIMADAKEADSPSPSPVARQRDAKAFDEPRRIMKPASSGNTLEFSDSEDEDDEPVGERSPVAQRAASRSPVKQSSPPQAADDSDDDDDDDGNFHEADAPEQHTSVDANNKRRTDEAKETHHDDVVDVVSIQNSRVPVDDADDSDAEPERNQEPNKRSSTYFDDEDEEPPTKAPTVIYPMSTVAADNNFVTEDWDDDEEPVVKAPAKAEPIRPSGGVAADANFAHEDWDD</sequence>
<dbReference type="AlphaFoldDB" id="A0A1V9ZFS2"/>
<evidence type="ECO:0000313" key="4">
    <source>
        <dbReference type="Proteomes" id="UP000243579"/>
    </source>
</evidence>
<feature type="compositionally biased region" description="Basic and acidic residues" evidence="1">
    <location>
        <begin position="154"/>
        <end position="182"/>
    </location>
</feature>
<comment type="caution">
    <text evidence="3">The sequence shown here is derived from an EMBL/GenBank/DDBJ whole genome shotgun (WGS) entry which is preliminary data.</text>
</comment>
<feature type="compositionally biased region" description="Basic and acidic residues" evidence="1">
    <location>
        <begin position="231"/>
        <end position="243"/>
    </location>
</feature>
<dbReference type="SUPFAM" id="SSF50729">
    <property type="entry name" value="PH domain-like"/>
    <property type="match status" value="1"/>
</dbReference>
<evidence type="ECO:0000256" key="1">
    <source>
        <dbReference type="SAM" id="MobiDB-lite"/>
    </source>
</evidence>